<dbReference type="EMBL" id="NCKU01007312">
    <property type="protein sequence ID" value="RWS02728.1"/>
    <property type="molecule type" value="Genomic_DNA"/>
</dbReference>
<comment type="caution">
    <text evidence="8">The sequence shown here is derived from an EMBL/GenBank/DDBJ whole genome shotgun (WGS) entry which is preliminary data.</text>
</comment>
<dbReference type="Pfam" id="PF00642">
    <property type="entry name" value="zf-CCCH"/>
    <property type="match status" value="1"/>
</dbReference>
<gene>
    <name evidence="8" type="ORF">B4U79_12387</name>
</gene>
<dbReference type="STRING" id="1965070.A0A443QI95"/>
<dbReference type="FunFam" id="4.10.1000.10:FF:000008">
    <property type="entry name" value="zinc finger CCCH domain-containing protein 3"/>
    <property type="match status" value="1"/>
</dbReference>
<evidence type="ECO:0000256" key="3">
    <source>
        <dbReference type="ARBA" id="ARBA00022771"/>
    </source>
</evidence>
<evidence type="ECO:0000256" key="2">
    <source>
        <dbReference type="ARBA" id="ARBA00022737"/>
    </source>
</evidence>
<dbReference type="OrthoDB" id="3247158at2759"/>
<dbReference type="GO" id="GO:0008270">
    <property type="term" value="F:zinc ion binding"/>
    <property type="evidence" value="ECO:0007669"/>
    <property type="project" value="UniProtKB-KW"/>
</dbReference>
<organism evidence="8 9">
    <name type="scientific">Dinothrombium tinctorium</name>
    <dbReference type="NCBI Taxonomy" id="1965070"/>
    <lineage>
        <taxon>Eukaryota</taxon>
        <taxon>Metazoa</taxon>
        <taxon>Ecdysozoa</taxon>
        <taxon>Arthropoda</taxon>
        <taxon>Chelicerata</taxon>
        <taxon>Arachnida</taxon>
        <taxon>Acari</taxon>
        <taxon>Acariformes</taxon>
        <taxon>Trombidiformes</taxon>
        <taxon>Prostigmata</taxon>
        <taxon>Anystina</taxon>
        <taxon>Parasitengona</taxon>
        <taxon>Trombidioidea</taxon>
        <taxon>Trombidiidae</taxon>
        <taxon>Dinothrombium</taxon>
    </lineage>
</organism>
<dbReference type="PANTHER" id="PTHR46156">
    <property type="entry name" value="CCCH ZINGC FINGER"/>
    <property type="match status" value="1"/>
</dbReference>
<dbReference type="PROSITE" id="PS50103">
    <property type="entry name" value="ZF_C3H1"/>
    <property type="match status" value="2"/>
</dbReference>
<evidence type="ECO:0000256" key="4">
    <source>
        <dbReference type="ARBA" id="ARBA00022833"/>
    </source>
</evidence>
<name>A0A443QI95_9ACAR</name>
<evidence type="ECO:0000256" key="1">
    <source>
        <dbReference type="ARBA" id="ARBA00022723"/>
    </source>
</evidence>
<dbReference type="Gene3D" id="4.10.1000.10">
    <property type="entry name" value="Zinc finger, CCCH-type"/>
    <property type="match status" value="1"/>
</dbReference>
<dbReference type="Proteomes" id="UP000285301">
    <property type="component" value="Unassembled WGS sequence"/>
</dbReference>
<dbReference type="SMART" id="SM00356">
    <property type="entry name" value="ZnF_C3H1"/>
    <property type="match status" value="4"/>
</dbReference>
<evidence type="ECO:0000313" key="9">
    <source>
        <dbReference type="Proteomes" id="UP000285301"/>
    </source>
</evidence>
<feature type="domain" description="C3H1-type" evidence="7">
    <location>
        <begin position="19"/>
        <end position="46"/>
    </location>
</feature>
<keyword evidence="1 6" id="KW-0479">Metal-binding</keyword>
<keyword evidence="2" id="KW-0677">Repeat</keyword>
<keyword evidence="3 6" id="KW-0863">Zinc-finger</keyword>
<keyword evidence="4 6" id="KW-0862">Zinc</keyword>
<proteinExistence type="predicted"/>
<evidence type="ECO:0000313" key="8">
    <source>
        <dbReference type="EMBL" id="RWS02728.1"/>
    </source>
</evidence>
<feature type="zinc finger region" description="C3H1-type" evidence="6">
    <location>
        <begin position="72"/>
        <end position="98"/>
    </location>
</feature>
<dbReference type="AlphaFoldDB" id="A0A443QI95"/>
<dbReference type="GO" id="GO:0005634">
    <property type="term" value="C:nucleus"/>
    <property type="evidence" value="ECO:0007669"/>
    <property type="project" value="TreeGrafter"/>
</dbReference>
<protein>
    <recommendedName>
        <fullName evidence="5">Zinc finger CCCH domain-containing protein 3</fullName>
    </recommendedName>
</protein>
<keyword evidence="9" id="KW-1185">Reference proteome</keyword>
<feature type="zinc finger region" description="C3H1-type" evidence="6">
    <location>
        <begin position="19"/>
        <end position="46"/>
    </location>
</feature>
<evidence type="ECO:0000259" key="7">
    <source>
        <dbReference type="PROSITE" id="PS50103"/>
    </source>
</evidence>
<reference evidence="8 9" key="1">
    <citation type="journal article" date="2018" name="Gigascience">
        <title>Genomes of trombidid mites reveal novel predicted allergens and laterally-transferred genes associated with secondary metabolism.</title>
        <authorList>
            <person name="Dong X."/>
            <person name="Chaisiri K."/>
            <person name="Xia D."/>
            <person name="Armstrong S.D."/>
            <person name="Fang Y."/>
            <person name="Donnelly M.J."/>
            <person name="Kadowaki T."/>
            <person name="McGarry J.W."/>
            <person name="Darby A.C."/>
            <person name="Makepeace B.L."/>
        </authorList>
    </citation>
    <scope>NUCLEOTIDE SEQUENCE [LARGE SCALE GENOMIC DNA]</scope>
    <source>
        <strain evidence="8">UoL-WK</strain>
    </source>
</reference>
<evidence type="ECO:0000256" key="5">
    <source>
        <dbReference type="ARBA" id="ARBA00071600"/>
    </source>
</evidence>
<sequence>MRTVGFNRVLITRMKKVNKKRKKYCMFFCRYGRCLNSKCPYVHDVDKVAVCTRFLRGKCRINGCLFSHKVEPEKMPVCSFFLRGRCNNDSCPYVHVNVNPEASICKDFLNGFCEKAQQVKLIHRTHEVKDTRAVDSDDVDFADNCHEFLPNKEWSTLDYDSDDTWIDEEECQSENQAKKPSIRIIPHFLMDTSV</sequence>
<evidence type="ECO:0000256" key="6">
    <source>
        <dbReference type="PROSITE-ProRule" id="PRU00723"/>
    </source>
</evidence>
<dbReference type="PANTHER" id="PTHR46156:SF1">
    <property type="entry name" value="ZINC FINGER CCCH DOMAIN-CONTAINING PROTEIN 3"/>
    <property type="match status" value="1"/>
</dbReference>
<dbReference type="InterPro" id="IPR000571">
    <property type="entry name" value="Znf_CCCH"/>
</dbReference>
<feature type="domain" description="C3H1-type" evidence="7">
    <location>
        <begin position="72"/>
        <end position="98"/>
    </location>
</feature>
<accession>A0A443QI95</accession>